<reference evidence="2" key="1">
    <citation type="journal article" date="2024" name="Front. Bioeng. Biotechnol.">
        <title>Genome-scale model development and genomic sequencing of the oleaginous clade Lipomyces.</title>
        <authorList>
            <person name="Czajka J.J."/>
            <person name="Han Y."/>
            <person name="Kim J."/>
            <person name="Mondo S.J."/>
            <person name="Hofstad B.A."/>
            <person name="Robles A."/>
            <person name="Haridas S."/>
            <person name="Riley R."/>
            <person name="LaButti K."/>
            <person name="Pangilinan J."/>
            <person name="Andreopoulos W."/>
            <person name="Lipzen A."/>
            <person name="Yan J."/>
            <person name="Wang M."/>
            <person name="Ng V."/>
            <person name="Grigoriev I.V."/>
            <person name="Spatafora J.W."/>
            <person name="Magnuson J.K."/>
            <person name="Baker S.E."/>
            <person name="Pomraning K.R."/>
        </authorList>
    </citation>
    <scope>NUCLEOTIDE SEQUENCE [LARGE SCALE GENOMIC DNA]</scope>
    <source>
        <strain evidence="2">CBS 10300</strain>
    </source>
</reference>
<sequence>MANSTESPDVSASLPSETYSEPATYIDFLNPLLWVLFTNSAFSLGPSIMQATDFDADDQAAILGLGAVLFAVSKFIEIIIVTGLINRSPSLSSRTVATTVLLAAHVGLFGPMFFSDVTLFARFRFMLWSLSVGLFFGICLAFGLGKPESRNKTQRLLLG</sequence>
<evidence type="ECO:0000313" key="2">
    <source>
        <dbReference type="Proteomes" id="UP001489719"/>
    </source>
</evidence>
<gene>
    <name evidence="1" type="ORF">V1517DRAFT_324664</name>
</gene>
<dbReference type="EMBL" id="MU970085">
    <property type="protein sequence ID" value="KAK9322005.1"/>
    <property type="molecule type" value="Genomic_DNA"/>
</dbReference>
<organism evidence="1 2">
    <name type="scientific">Lipomyces orientalis</name>
    <dbReference type="NCBI Taxonomy" id="1233043"/>
    <lineage>
        <taxon>Eukaryota</taxon>
        <taxon>Fungi</taxon>
        <taxon>Dikarya</taxon>
        <taxon>Ascomycota</taxon>
        <taxon>Saccharomycotina</taxon>
        <taxon>Lipomycetes</taxon>
        <taxon>Lipomycetales</taxon>
        <taxon>Lipomycetaceae</taxon>
        <taxon>Lipomyces</taxon>
    </lineage>
</organism>
<keyword evidence="2" id="KW-1185">Reference proteome</keyword>
<name>A0ACC3TMV9_9ASCO</name>
<dbReference type="Proteomes" id="UP001489719">
    <property type="component" value="Unassembled WGS sequence"/>
</dbReference>
<comment type="caution">
    <text evidence="1">The sequence shown here is derived from an EMBL/GenBank/DDBJ whole genome shotgun (WGS) entry which is preliminary data.</text>
</comment>
<accession>A0ACC3TMV9</accession>
<protein>
    <submittedName>
        <fullName evidence="1">Uncharacterized protein</fullName>
    </submittedName>
</protein>
<proteinExistence type="predicted"/>
<evidence type="ECO:0000313" key="1">
    <source>
        <dbReference type="EMBL" id="KAK9322005.1"/>
    </source>
</evidence>